<dbReference type="GO" id="GO:0047372">
    <property type="term" value="F:monoacylglycerol lipase activity"/>
    <property type="evidence" value="ECO:0007669"/>
    <property type="project" value="TreeGrafter"/>
</dbReference>
<sequence length="299" mass="34579">MEGLSAMKKMKVKIEGLDVCIYEWGSQRNPTVLLLHGLTNNALGFNEIADRLQDHFHLFAIDLPGHGETQPFNEEKNYSFQFLTEWLEKVRFELSNQPVYLIGHSWGAALALHFSSRFSEMVNGVVMIDGGYLLFEEDPSITLEEFLKQMSQWITESYYSTIEEYEKKKKEEIGRWSHELEQMVHRDMKEVVGGVAMKVNENTVRAIGKSLYLESCSDVFHQVQAPTYLIRATLPEDGETIRRQAAARMQEELGTHCKVSAIPETGHVLHWQRPEETIKKIKQWLEEKVNEKIYTQAPE</sequence>
<dbReference type="PANTHER" id="PTHR43798:SF33">
    <property type="entry name" value="HYDROLASE, PUTATIVE (AFU_ORTHOLOGUE AFUA_2G14860)-RELATED"/>
    <property type="match status" value="1"/>
</dbReference>
<dbReference type="SUPFAM" id="SSF53474">
    <property type="entry name" value="alpha/beta-Hydrolases"/>
    <property type="match status" value="1"/>
</dbReference>
<dbReference type="Pfam" id="PF00561">
    <property type="entry name" value="Abhydrolase_1"/>
    <property type="match status" value="1"/>
</dbReference>
<evidence type="ECO:0000313" key="3">
    <source>
        <dbReference type="Proteomes" id="UP000447833"/>
    </source>
</evidence>
<dbReference type="GO" id="GO:0016020">
    <property type="term" value="C:membrane"/>
    <property type="evidence" value="ECO:0007669"/>
    <property type="project" value="TreeGrafter"/>
</dbReference>
<dbReference type="InterPro" id="IPR000073">
    <property type="entry name" value="AB_hydrolase_1"/>
</dbReference>
<dbReference type="AlphaFoldDB" id="A0A845F3M7"/>
<dbReference type="PRINTS" id="PR00412">
    <property type="entry name" value="EPOXHYDRLASE"/>
</dbReference>
<evidence type="ECO:0000313" key="2">
    <source>
        <dbReference type="EMBL" id="MYL65652.1"/>
    </source>
</evidence>
<gene>
    <name evidence="2" type="ORF">GLW07_20025</name>
</gene>
<dbReference type="PRINTS" id="PR00111">
    <property type="entry name" value="ABHYDROLASE"/>
</dbReference>
<dbReference type="InterPro" id="IPR000639">
    <property type="entry name" value="Epox_hydrolase-like"/>
</dbReference>
<reference evidence="2 3" key="1">
    <citation type="submission" date="2019-11" db="EMBL/GenBank/DDBJ databases">
        <title>Genome sequences of 17 halophilic strains isolated from different environments.</title>
        <authorList>
            <person name="Furrow R.E."/>
        </authorList>
    </citation>
    <scope>NUCLEOTIDE SEQUENCE [LARGE SCALE GENOMIC DNA]</scope>
    <source>
        <strain evidence="2 3">22506_14_FS</strain>
    </source>
</reference>
<comment type="caution">
    <text evidence="2">The sequence shown here is derived from an EMBL/GenBank/DDBJ whole genome shotgun (WGS) entry which is preliminary data.</text>
</comment>
<keyword evidence="2" id="KW-0378">Hydrolase</keyword>
<name>A0A845F3M7_9BACL</name>
<dbReference type="EMBL" id="WMEY01000008">
    <property type="protein sequence ID" value="MYL65652.1"/>
    <property type="molecule type" value="Genomic_DNA"/>
</dbReference>
<organism evidence="2 3">
    <name type="scientific">Guptibacillus hwajinpoensis</name>
    <dbReference type="NCBI Taxonomy" id="208199"/>
    <lineage>
        <taxon>Bacteria</taxon>
        <taxon>Bacillati</taxon>
        <taxon>Bacillota</taxon>
        <taxon>Bacilli</taxon>
        <taxon>Bacillales</taxon>
        <taxon>Guptibacillaceae</taxon>
        <taxon>Guptibacillus</taxon>
    </lineage>
</organism>
<dbReference type="InterPro" id="IPR050266">
    <property type="entry name" value="AB_hydrolase_sf"/>
</dbReference>
<feature type="domain" description="AB hydrolase-1" evidence="1">
    <location>
        <begin position="30"/>
        <end position="155"/>
    </location>
</feature>
<dbReference type="PANTHER" id="PTHR43798">
    <property type="entry name" value="MONOACYLGLYCEROL LIPASE"/>
    <property type="match status" value="1"/>
</dbReference>
<dbReference type="Gene3D" id="3.40.50.1820">
    <property type="entry name" value="alpha/beta hydrolase"/>
    <property type="match status" value="1"/>
</dbReference>
<evidence type="ECO:0000259" key="1">
    <source>
        <dbReference type="Pfam" id="PF00561"/>
    </source>
</evidence>
<protein>
    <submittedName>
        <fullName evidence="2">Alpha/beta fold hydrolase</fullName>
    </submittedName>
</protein>
<dbReference type="GO" id="GO:0046464">
    <property type="term" value="P:acylglycerol catabolic process"/>
    <property type="evidence" value="ECO:0007669"/>
    <property type="project" value="TreeGrafter"/>
</dbReference>
<dbReference type="InterPro" id="IPR029058">
    <property type="entry name" value="AB_hydrolase_fold"/>
</dbReference>
<dbReference type="Proteomes" id="UP000447833">
    <property type="component" value="Unassembled WGS sequence"/>
</dbReference>
<proteinExistence type="predicted"/>
<accession>A0A845F3M7</accession>